<name>A0A0S7ET73_9TELE</name>
<reference evidence="1" key="1">
    <citation type="submission" date="2014-12" db="EMBL/GenBank/DDBJ databases">
        <title>Parallel Evolution in Life History Adaptation Evident in the Tissue-Specific Poeciliopsis prolifica transcriptome.</title>
        <authorList>
            <person name="Jue N.K."/>
            <person name="Foley R.J."/>
            <person name="Obergfell C."/>
            <person name="Reznick D.N."/>
            <person name="O'Neill R.J."/>
            <person name="O'Neill M.J."/>
        </authorList>
    </citation>
    <scope>NUCLEOTIDE SEQUENCE</scope>
</reference>
<dbReference type="PANTHER" id="PTHR47331:SF3">
    <property type="match status" value="1"/>
</dbReference>
<gene>
    <name evidence="1" type="primary">PPUP8143</name>
</gene>
<accession>A0A0S7ET73</accession>
<protein>
    <submittedName>
        <fullName evidence="1">PPUP8143</fullName>
    </submittedName>
</protein>
<dbReference type="AlphaFoldDB" id="A0A0S7ET73"/>
<organism evidence="1">
    <name type="scientific">Poeciliopsis prolifica</name>
    <name type="common">blackstripe livebearer</name>
    <dbReference type="NCBI Taxonomy" id="188132"/>
    <lineage>
        <taxon>Eukaryota</taxon>
        <taxon>Metazoa</taxon>
        <taxon>Chordata</taxon>
        <taxon>Craniata</taxon>
        <taxon>Vertebrata</taxon>
        <taxon>Euteleostomi</taxon>
        <taxon>Actinopterygii</taxon>
        <taxon>Neopterygii</taxon>
        <taxon>Teleostei</taxon>
        <taxon>Neoteleostei</taxon>
        <taxon>Acanthomorphata</taxon>
        <taxon>Ovalentaria</taxon>
        <taxon>Atherinomorphae</taxon>
        <taxon>Cyprinodontiformes</taxon>
        <taxon>Poeciliidae</taxon>
        <taxon>Poeciliinae</taxon>
        <taxon>Poeciliopsis</taxon>
    </lineage>
</organism>
<evidence type="ECO:0000313" key="1">
    <source>
        <dbReference type="EMBL" id="JAO06046.1"/>
    </source>
</evidence>
<feature type="non-terminal residue" evidence="1">
    <location>
        <position position="216"/>
    </location>
</feature>
<feature type="non-terminal residue" evidence="1">
    <location>
        <position position="1"/>
    </location>
</feature>
<dbReference type="PANTHER" id="PTHR47331">
    <property type="entry name" value="PHD-TYPE DOMAIN-CONTAINING PROTEIN"/>
    <property type="match status" value="1"/>
</dbReference>
<sequence length="216" mass="25181">SWRVKGKARELQTTVTVNRISVTRLEDLWQQQLKVDFPECPQDEQPGWSREDIQFMERVTESIELKDGRYTIALPLRQKDLKMPNNRKMAEQRILNLRRKFTKNHQFLSDYTNFMNDIISKGYAEKVPVENLERCDEKVWHIPHHGVYHPHKKKIRVVFDCGATFGGTSLNTQLLQGPNLTSSLVGVIIRFRKEPVVITADIEAMFHQVRVPPSDS</sequence>
<dbReference type="EMBL" id="GBYX01475630">
    <property type="protein sequence ID" value="JAO06046.1"/>
    <property type="molecule type" value="Transcribed_RNA"/>
</dbReference>
<proteinExistence type="predicted"/>